<evidence type="ECO:0008006" key="3">
    <source>
        <dbReference type="Google" id="ProtNLM"/>
    </source>
</evidence>
<evidence type="ECO:0000313" key="2">
    <source>
        <dbReference type="Proteomes" id="UP000707451"/>
    </source>
</evidence>
<sequence length="232" mass="26416">MNETRWNSRYEMIKRVIKLGHYINTIINRFTANPAQLPAHIKLDELKSYALSVMEVDSLQDIELILEKASGYGNNMGASTISTISKMYLEASIRLSYFTKMKTYLAEMEIVRITTQQQNTLLAAIYFDPNLLDDKIWKGVSDTSLKERAMEAIIKELIKDYKTAVTRRFLRIQSTSCKAERVFSKAGYLTLNRKSGLSTPNLHHILFSSSITTALTELQKEIEEAKSISTAT</sequence>
<dbReference type="AlphaFoldDB" id="A0A9P8BNL2"/>
<dbReference type="InterPro" id="IPR012337">
    <property type="entry name" value="RNaseH-like_sf"/>
</dbReference>
<dbReference type="EMBL" id="JAHRHY010000019">
    <property type="protein sequence ID" value="KAG9062350.1"/>
    <property type="molecule type" value="Genomic_DNA"/>
</dbReference>
<reference evidence="1" key="1">
    <citation type="submission" date="2021-06" db="EMBL/GenBank/DDBJ databases">
        <title>Genome Sequence of Mortierella hyaline Strain SCG-10, a Cold-Adapted, Nitrate-Reducing Fungus Isolated from Soil in Minnesota, USA.</title>
        <authorList>
            <person name="Aldossari N."/>
        </authorList>
    </citation>
    <scope>NUCLEOTIDE SEQUENCE</scope>
    <source>
        <strain evidence="1">SCG-10</strain>
    </source>
</reference>
<proteinExistence type="predicted"/>
<protein>
    <recommendedName>
        <fullName evidence="3">HAT C-terminal dimerisation domain-containing protein</fullName>
    </recommendedName>
</protein>
<gene>
    <name evidence="1" type="ORF">KI688_005265</name>
</gene>
<comment type="caution">
    <text evidence="1">The sequence shown here is derived from an EMBL/GenBank/DDBJ whole genome shotgun (WGS) entry which is preliminary data.</text>
</comment>
<name>A0A9P8BNL2_9FUNG</name>
<keyword evidence="2" id="KW-1185">Reference proteome</keyword>
<accession>A0A9P8BNL2</accession>
<organism evidence="1 2">
    <name type="scientific">Linnemannia hyalina</name>
    <dbReference type="NCBI Taxonomy" id="64524"/>
    <lineage>
        <taxon>Eukaryota</taxon>
        <taxon>Fungi</taxon>
        <taxon>Fungi incertae sedis</taxon>
        <taxon>Mucoromycota</taxon>
        <taxon>Mortierellomycotina</taxon>
        <taxon>Mortierellomycetes</taxon>
        <taxon>Mortierellales</taxon>
        <taxon>Mortierellaceae</taxon>
        <taxon>Linnemannia</taxon>
    </lineage>
</organism>
<dbReference type="SUPFAM" id="SSF53098">
    <property type="entry name" value="Ribonuclease H-like"/>
    <property type="match status" value="1"/>
</dbReference>
<evidence type="ECO:0000313" key="1">
    <source>
        <dbReference type="EMBL" id="KAG9062350.1"/>
    </source>
</evidence>
<dbReference type="OrthoDB" id="2436853at2759"/>
<dbReference type="Proteomes" id="UP000707451">
    <property type="component" value="Unassembled WGS sequence"/>
</dbReference>